<proteinExistence type="inferred from homology"/>
<evidence type="ECO:0000256" key="1">
    <source>
        <dbReference type="ARBA" id="ARBA00008315"/>
    </source>
</evidence>
<dbReference type="PANTHER" id="PTHR33768">
    <property type="entry name" value="MIP11318P"/>
    <property type="match status" value="1"/>
</dbReference>
<dbReference type="EMBL" id="LSYS01009367">
    <property type="protein sequence ID" value="OPJ66824.1"/>
    <property type="molecule type" value="Genomic_DNA"/>
</dbReference>
<dbReference type="Pfam" id="PF13879">
    <property type="entry name" value="Hmw_CFAP97"/>
    <property type="match status" value="1"/>
</dbReference>
<dbReference type="STRING" id="372326.A0A1V4J468"/>
<feature type="region of interest" description="Disordered" evidence="2">
    <location>
        <begin position="212"/>
        <end position="261"/>
    </location>
</feature>
<comment type="similarity">
    <text evidence="1">Belongs to the CFAP97 family.</text>
</comment>
<feature type="region of interest" description="Disordered" evidence="2">
    <location>
        <begin position="149"/>
        <end position="170"/>
    </location>
</feature>
<keyword evidence="4" id="KW-1185">Reference proteome</keyword>
<evidence type="ECO:0000313" key="3">
    <source>
        <dbReference type="EMBL" id="OPJ66824.1"/>
    </source>
</evidence>
<dbReference type="OrthoDB" id="2163395at2759"/>
<feature type="compositionally biased region" description="Basic and acidic residues" evidence="2">
    <location>
        <begin position="217"/>
        <end position="228"/>
    </location>
</feature>
<feature type="compositionally biased region" description="Basic and acidic residues" evidence="2">
    <location>
        <begin position="237"/>
        <end position="252"/>
    </location>
</feature>
<evidence type="ECO:0000313" key="4">
    <source>
        <dbReference type="Proteomes" id="UP000190648"/>
    </source>
</evidence>
<dbReference type="InterPro" id="IPR029488">
    <property type="entry name" value="Hmw/CFAP97"/>
</dbReference>
<organism evidence="3 4">
    <name type="scientific">Patagioenas fasciata monilis</name>
    <dbReference type="NCBI Taxonomy" id="372326"/>
    <lineage>
        <taxon>Eukaryota</taxon>
        <taxon>Metazoa</taxon>
        <taxon>Chordata</taxon>
        <taxon>Craniata</taxon>
        <taxon>Vertebrata</taxon>
        <taxon>Euteleostomi</taxon>
        <taxon>Archelosauria</taxon>
        <taxon>Archosauria</taxon>
        <taxon>Dinosauria</taxon>
        <taxon>Saurischia</taxon>
        <taxon>Theropoda</taxon>
        <taxon>Coelurosauria</taxon>
        <taxon>Aves</taxon>
        <taxon>Neognathae</taxon>
        <taxon>Neoaves</taxon>
        <taxon>Columbimorphae</taxon>
        <taxon>Columbiformes</taxon>
        <taxon>Columbidae</taxon>
        <taxon>Patagioenas</taxon>
    </lineage>
</organism>
<reference evidence="3 4" key="1">
    <citation type="submission" date="2016-02" db="EMBL/GenBank/DDBJ databases">
        <title>Band-tailed pigeon sequencing and assembly.</title>
        <authorList>
            <person name="Soares A.E."/>
            <person name="Novak B.J."/>
            <person name="Rice E.S."/>
            <person name="O'Connell B."/>
            <person name="Chang D."/>
            <person name="Weber S."/>
            <person name="Shapiro B."/>
        </authorList>
    </citation>
    <scope>NUCLEOTIDE SEQUENCE [LARGE SCALE GENOMIC DNA]</scope>
    <source>
        <strain evidence="3">BTP2013</strain>
        <tissue evidence="3">Blood</tissue>
    </source>
</reference>
<evidence type="ECO:0000256" key="2">
    <source>
        <dbReference type="SAM" id="MobiDB-lite"/>
    </source>
</evidence>
<dbReference type="PANTHER" id="PTHR33768:SF7">
    <property type="entry name" value="CFAP97 DOMAIN CONTAINING 2"/>
    <property type="match status" value="1"/>
</dbReference>
<dbReference type="AlphaFoldDB" id="A0A1V4J468"/>
<protein>
    <submittedName>
        <fullName evidence="3">Uncharacterized protein</fullName>
    </submittedName>
</protein>
<gene>
    <name evidence="3" type="ORF">AV530_016803</name>
</gene>
<dbReference type="Proteomes" id="UP000190648">
    <property type="component" value="Unassembled WGS sequence"/>
</dbReference>
<sequence length="261" mass="31283">MLSLNEQKQLFYFCVGLRKKIFVHSSPCQTWPTRNESHRGPAGEPVVRFRDAFLLYKMHRSYQPVLPCANKYLQLKWDKEKYEGHKKRIQAAKPSVDTSSPAIYNHLHLKLGKLKLEEDRHSDIERENRVLLEKISRIMRTKGQIDNKNDYKAKSLNAEKRKQEQRRVSQENRVILDRITKAQPHYQVQRWHEDWQRAEKYMASIARYPRGQCKSHSLKEEQFKEKTPKRDRKRNKQLKEESMNSKMKEREHAHHGKGKNN</sequence>
<accession>A0A1V4J468</accession>
<name>A0A1V4J468_PATFA</name>
<dbReference type="InterPro" id="IPR038792">
    <property type="entry name" value="CFAP97D1/2"/>
</dbReference>
<comment type="caution">
    <text evidence="3">The sequence shown here is derived from an EMBL/GenBank/DDBJ whole genome shotgun (WGS) entry which is preliminary data.</text>
</comment>